<proteinExistence type="predicted"/>
<protein>
    <submittedName>
        <fullName evidence="1">Uncharacterized protein</fullName>
    </submittedName>
</protein>
<evidence type="ECO:0000313" key="1">
    <source>
        <dbReference type="EMBL" id="EKC29676.1"/>
    </source>
</evidence>
<dbReference type="InParanoid" id="K1R6T0"/>
<dbReference type="AlphaFoldDB" id="K1R6T0"/>
<accession>K1R6T0</accession>
<dbReference type="HOGENOM" id="CLU_2906222_0_0_1"/>
<sequence>MYILEKRRGLPLKKVVIAFSPLVQDTVLKGTFNATLNNPIAPQLDMSQHMGTSTKHAFLLGV</sequence>
<name>K1R6T0_MAGGI</name>
<gene>
    <name evidence="1" type="ORF">CGI_10026062</name>
</gene>
<dbReference type="EMBL" id="JH817657">
    <property type="protein sequence ID" value="EKC29676.1"/>
    <property type="molecule type" value="Genomic_DNA"/>
</dbReference>
<reference evidence="1" key="1">
    <citation type="journal article" date="2012" name="Nature">
        <title>The oyster genome reveals stress adaptation and complexity of shell formation.</title>
        <authorList>
            <person name="Zhang G."/>
            <person name="Fang X."/>
            <person name="Guo X."/>
            <person name="Li L."/>
            <person name="Luo R."/>
            <person name="Xu F."/>
            <person name="Yang P."/>
            <person name="Zhang L."/>
            <person name="Wang X."/>
            <person name="Qi H."/>
            <person name="Xiong Z."/>
            <person name="Que H."/>
            <person name="Xie Y."/>
            <person name="Holland P.W."/>
            <person name="Paps J."/>
            <person name="Zhu Y."/>
            <person name="Wu F."/>
            <person name="Chen Y."/>
            <person name="Wang J."/>
            <person name="Peng C."/>
            <person name="Meng J."/>
            <person name="Yang L."/>
            <person name="Liu J."/>
            <person name="Wen B."/>
            <person name="Zhang N."/>
            <person name="Huang Z."/>
            <person name="Zhu Q."/>
            <person name="Feng Y."/>
            <person name="Mount A."/>
            <person name="Hedgecock D."/>
            <person name="Xu Z."/>
            <person name="Liu Y."/>
            <person name="Domazet-Loso T."/>
            <person name="Du Y."/>
            <person name="Sun X."/>
            <person name="Zhang S."/>
            <person name="Liu B."/>
            <person name="Cheng P."/>
            <person name="Jiang X."/>
            <person name="Li J."/>
            <person name="Fan D."/>
            <person name="Wang W."/>
            <person name="Fu W."/>
            <person name="Wang T."/>
            <person name="Wang B."/>
            <person name="Zhang J."/>
            <person name="Peng Z."/>
            <person name="Li Y."/>
            <person name="Li N."/>
            <person name="Wang J."/>
            <person name="Chen M."/>
            <person name="He Y."/>
            <person name="Tan F."/>
            <person name="Song X."/>
            <person name="Zheng Q."/>
            <person name="Huang R."/>
            <person name="Yang H."/>
            <person name="Du X."/>
            <person name="Chen L."/>
            <person name="Yang M."/>
            <person name="Gaffney P.M."/>
            <person name="Wang S."/>
            <person name="Luo L."/>
            <person name="She Z."/>
            <person name="Ming Y."/>
            <person name="Huang W."/>
            <person name="Zhang S."/>
            <person name="Huang B."/>
            <person name="Zhang Y."/>
            <person name="Qu T."/>
            <person name="Ni P."/>
            <person name="Miao G."/>
            <person name="Wang J."/>
            <person name="Wang Q."/>
            <person name="Steinberg C.E."/>
            <person name="Wang H."/>
            <person name="Li N."/>
            <person name="Qian L."/>
            <person name="Zhang G."/>
            <person name="Li Y."/>
            <person name="Yang H."/>
            <person name="Liu X."/>
            <person name="Wang J."/>
            <person name="Yin Y."/>
            <person name="Wang J."/>
        </authorList>
    </citation>
    <scope>NUCLEOTIDE SEQUENCE [LARGE SCALE GENOMIC DNA]</scope>
    <source>
        <strain evidence="1">05x7-T-G4-1.051#20</strain>
    </source>
</reference>
<organism evidence="1">
    <name type="scientific">Magallana gigas</name>
    <name type="common">Pacific oyster</name>
    <name type="synonym">Crassostrea gigas</name>
    <dbReference type="NCBI Taxonomy" id="29159"/>
    <lineage>
        <taxon>Eukaryota</taxon>
        <taxon>Metazoa</taxon>
        <taxon>Spiralia</taxon>
        <taxon>Lophotrochozoa</taxon>
        <taxon>Mollusca</taxon>
        <taxon>Bivalvia</taxon>
        <taxon>Autobranchia</taxon>
        <taxon>Pteriomorphia</taxon>
        <taxon>Ostreida</taxon>
        <taxon>Ostreoidea</taxon>
        <taxon>Ostreidae</taxon>
        <taxon>Magallana</taxon>
    </lineage>
</organism>